<dbReference type="RefSeq" id="WP_165003062.1">
    <property type="nucleotide sequence ID" value="NZ_CP064955.1"/>
</dbReference>
<organism evidence="1 2">
    <name type="scientific">Corynebacterium qintianiae</name>
    <dbReference type="NCBI Taxonomy" id="2709392"/>
    <lineage>
        <taxon>Bacteria</taxon>
        <taxon>Bacillati</taxon>
        <taxon>Actinomycetota</taxon>
        <taxon>Actinomycetes</taxon>
        <taxon>Mycobacteriales</taxon>
        <taxon>Corynebacteriaceae</taxon>
        <taxon>Corynebacterium</taxon>
    </lineage>
</organism>
<dbReference type="KEGG" id="cqn:G7Y29_00240"/>
<proteinExistence type="predicted"/>
<name>A0A7T0KM67_9CORY</name>
<sequence length="434" mass="48510">MPAPQLFDGHFELGGVDHTWKITAIGLTGLYAEGLNRSVESFLRSWSPRNTRARMDLPAYVELAYARQCLQLALAAQDSSVSNVHRFVVELERSLASLEKAHPRFTYPHSVAISAVQLAGELLVDDTMYALEEIHAALPKPLKGPGAAETYIVIDDYQSTEDFQASQLPDRDAFAVFVVDDLDPPEFEQSRRVVFANQPFSPADAPFLTVDRILVDGTLTLTLTLTDEGLDEPWLLLRDLRSHIDGNLYTSARTHELSAVEYYTELAYSTSCAEILLGHPRAHSELTYRRELLAELCLSLSNAKKRNPELAVVGDVAGASLRACERLEQEESADLASAILHLLPPNLRRRFPRSWDGRRHGEIVDTIMYGLLGEFPDLVRVADCQTVEEFEERGLPDRRRYEVDPLGPDITPAHLEPLHCFVFAALEEEEGSCV</sequence>
<reference evidence="1 2" key="1">
    <citation type="submission" date="2020-11" db="EMBL/GenBank/DDBJ databases">
        <title>Corynebacterium sp. MC1420.</title>
        <authorList>
            <person name="Zhou J."/>
        </authorList>
    </citation>
    <scope>NUCLEOTIDE SEQUENCE [LARGE SCALE GENOMIC DNA]</scope>
    <source>
        <strain evidence="1 2">MC1420</strain>
    </source>
</reference>
<protein>
    <submittedName>
        <fullName evidence="1">Uncharacterized protein</fullName>
    </submittedName>
</protein>
<dbReference type="EMBL" id="CP064955">
    <property type="protein sequence ID" value="QPK83303.1"/>
    <property type="molecule type" value="Genomic_DNA"/>
</dbReference>
<gene>
    <name evidence="1" type="ORF">G7Y29_00240</name>
</gene>
<evidence type="ECO:0000313" key="2">
    <source>
        <dbReference type="Proteomes" id="UP000594586"/>
    </source>
</evidence>
<evidence type="ECO:0000313" key="1">
    <source>
        <dbReference type="EMBL" id="QPK83303.1"/>
    </source>
</evidence>
<dbReference type="Proteomes" id="UP000594586">
    <property type="component" value="Chromosome"/>
</dbReference>
<dbReference type="AlphaFoldDB" id="A0A7T0KM67"/>
<accession>A0A7T0KM67</accession>
<keyword evidence="2" id="KW-1185">Reference proteome</keyword>